<accession>A0ABY0JQ52</accession>
<organism evidence="1 2">
    <name type="scientific">Citrobacter europaeus</name>
    <dbReference type="NCBI Taxonomy" id="1914243"/>
    <lineage>
        <taxon>Bacteria</taxon>
        <taxon>Pseudomonadati</taxon>
        <taxon>Pseudomonadota</taxon>
        <taxon>Gammaproteobacteria</taxon>
        <taxon>Enterobacterales</taxon>
        <taxon>Enterobacteriaceae</taxon>
        <taxon>Citrobacter</taxon>
    </lineage>
</organism>
<evidence type="ECO:0000313" key="2">
    <source>
        <dbReference type="Proteomes" id="UP000195338"/>
    </source>
</evidence>
<comment type="caution">
    <text evidence="1">The sequence shown here is derived from an EMBL/GenBank/DDBJ whole genome shotgun (WGS) entry which is preliminary data.</text>
</comment>
<reference evidence="1 2" key="1">
    <citation type="submission" date="2016-04" db="EMBL/GenBank/DDBJ databases">
        <authorList>
            <person name="Mornico D."/>
        </authorList>
    </citation>
    <scope>NUCLEOTIDE SEQUENCE [LARGE SCALE GENOMIC DNA]</scope>
    <source>
        <strain evidence="1 2">A121</strain>
    </source>
</reference>
<gene>
    <name evidence="1" type="ORF">BN4901_2491</name>
</gene>
<dbReference type="Proteomes" id="UP000195338">
    <property type="component" value="Unassembled WGS sequence"/>
</dbReference>
<protein>
    <submittedName>
        <fullName evidence="1">Uncharacterized protein</fullName>
    </submittedName>
</protein>
<keyword evidence="2" id="KW-1185">Reference proteome</keyword>
<proteinExistence type="predicted"/>
<sequence length="37" mass="4268">MDFHMVAPPLIELLNVDFTSVNRSVISVYNGYLVREK</sequence>
<dbReference type="EMBL" id="FLUX01000030">
    <property type="protein sequence ID" value="SBW25466.1"/>
    <property type="molecule type" value="Genomic_DNA"/>
</dbReference>
<evidence type="ECO:0000313" key="1">
    <source>
        <dbReference type="EMBL" id="SBW25466.1"/>
    </source>
</evidence>
<name>A0ABY0JQ52_9ENTR</name>